<dbReference type="GO" id="GO:0016705">
    <property type="term" value="F:oxidoreductase activity, acting on paired donors, with incorporation or reduction of molecular oxygen"/>
    <property type="evidence" value="ECO:0007669"/>
    <property type="project" value="InterPro"/>
</dbReference>
<keyword evidence="10" id="KW-1185">Reference proteome</keyword>
<evidence type="ECO:0000313" key="9">
    <source>
        <dbReference type="EMBL" id="KAB2589542.1"/>
    </source>
</evidence>
<evidence type="ECO:0000256" key="2">
    <source>
        <dbReference type="ARBA" id="ARBA00022617"/>
    </source>
</evidence>
<gene>
    <name evidence="9" type="ORF">F5983_26205</name>
</gene>
<dbReference type="PANTHER" id="PTHR46696">
    <property type="entry name" value="P450, PUTATIVE (EUROFUNG)-RELATED"/>
    <property type="match status" value="1"/>
</dbReference>
<evidence type="ECO:0000256" key="7">
    <source>
        <dbReference type="RuleBase" id="RU000461"/>
    </source>
</evidence>
<evidence type="ECO:0000313" key="10">
    <source>
        <dbReference type="Proteomes" id="UP000326907"/>
    </source>
</evidence>
<evidence type="ECO:0000256" key="1">
    <source>
        <dbReference type="ARBA" id="ARBA00010617"/>
    </source>
</evidence>
<dbReference type="Gene3D" id="1.10.630.10">
    <property type="entry name" value="Cytochrome P450"/>
    <property type="match status" value="1"/>
</dbReference>
<accession>A0A5N5ELN6</accession>
<feature type="region of interest" description="Disordered" evidence="8">
    <location>
        <begin position="1"/>
        <end position="41"/>
    </location>
</feature>
<dbReference type="CDD" id="cd11030">
    <property type="entry name" value="CYP105-like"/>
    <property type="match status" value="1"/>
</dbReference>
<comment type="caution">
    <text evidence="9">The sequence shown here is derived from an EMBL/GenBank/DDBJ whole genome shotgun (WGS) entry which is preliminary data.</text>
</comment>
<evidence type="ECO:0000256" key="3">
    <source>
        <dbReference type="ARBA" id="ARBA00022723"/>
    </source>
</evidence>
<dbReference type="PRINTS" id="PR00359">
    <property type="entry name" value="BP450"/>
</dbReference>
<keyword evidence="4 7" id="KW-0560">Oxidoreductase</keyword>
<organism evidence="9 10">
    <name type="scientific">Streptomyces arboris</name>
    <dbReference type="NCBI Taxonomy" id="2600619"/>
    <lineage>
        <taxon>Bacteria</taxon>
        <taxon>Bacillati</taxon>
        <taxon>Actinomycetota</taxon>
        <taxon>Actinomycetes</taxon>
        <taxon>Kitasatosporales</taxon>
        <taxon>Streptomycetaceae</taxon>
        <taxon>Streptomyces</taxon>
    </lineage>
</organism>
<keyword evidence="6 7" id="KW-0503">Monooxygenase</keyword>
<evidence type="ECO:0000256" key="8">
    <source>
        <dbReference type="SAM" id="MobiDB-lite"/>
    </source>
</evidence>
<keyword evidence="3 7" id="KW-0479">Metal-binding</keyword>
<sequence length="416" mass="45705">MTASTTDPARRNPRPTGPTTAPAPATSFPQDRGCPYHPPAGYAPLREGRPLSRVTLFDGRPVWAVTGHALARRLLADPRLSSDRGHPDFPVPAQRFANAQQRRVALLGVDDPEHNTQRRMLIPAFSVKRIGALRPRIQETVDRLLDAMERQGPPAELVSAFALPVPSMVICALLGVPYADHAFFEERSQRLLRGPGADDVDRARDELEEYLGALIDRKRTEPGDGLLDELIHRDHPDGPVDREQLVAFAVILLIAGHETTANMISLGTFTLLRHPEQLAALRAGGTTTAVVVEELLRFLSIADGLQRLATEDMEVAGTTIRKGEGVVFSTSLINRDADVFPGAETLDWDRSARHHIAFGFGIHQCLGQNLARAELDIAMRTLFERLPGLRLAVPAHEIRHKPGDTIQGLLELPVAW</sequence>
<keyword evidence="2 7" id="KW-0349">Heme</keyword>
<dbReference type="Pfam" id="PF00067">
    <property type="entry name" value="p450"/>
    <property type="match status" value="2"/>
</dbReference>
<dbReference type="EMBL" id="VYUA01000029">
    <property type="protein sequence ID" value="KAB2589542.1"/>
    <property type="molecule type" value="Genomic_DNA"/>
</dbReference>
<dbReference type="InterPro" id="IPR001128">
    <property type="entry name" value="Cyt_P450"/>
</dbReference>
<evidence type="ECO:0000256" key="4">
    <source>
        <dbReference type="ARBA" id="ARBA00023002"/>
    </source>
</evidence>
<dbReference type="RefSeq" id="WP_151512498.1">
    <property type="nucleotide sequence ID" value="NZ_VYUA01000029.1"/>
</dbReference>
<dbReference type="PRINTS" id="PR00385">
    <property type="entry name" value="P450"/>
</dbReference>
<dbReference type="GO" id="GO:0004497">
    <property type="term" value="F:monooxygenase activity"/>
    <property type="evidence" value="ECO:0007669"/>
    <property type="project" value="UniProtKB-KW"/>
</dbReference>
<dbReference type="Proteomes" id="UP000326907">
    <property type="component" value="Unassembled WGS sequence"/>
</dbReference>
<proteinExistence type="inferred from homology"/>
<dbReference type="PROSITE" id="PS00086">
    <property type="entry name" value="CYTOCHROME_P450"/>
    <property type="match status" value="1"/>
</dbReference>
<dbReference type="GO" id="GO:0020037">
    <property type="term" value="F:heme binding"/>
    <property type="evidence" value="ECO:0007669"/>
    <property type="project" value="InterPro"/>
</dbReference>
<dbReference type="AlphaFoldDB" id="A0A5N5ELN6"/>
<evidence type="ECO:0000256" key="6">
    <source>
        <dbReference type="ARBA" id="ARBA00023033"/>
    </source>
</evidence>
<keyword evidence="5 7" id="KW-0408">Iron</keyword>
<dbReference type="GO" id="GO:0005506">
    <property type="term" value="F:iron ion binding"/>
    <property type="evidence" value="ECO:0007669"/>
    <property type="project" value="InterPro"/>
</dbReference>
<name>A0A5N5ELN6_9ACTN</name>
<dbReference type="SUPFAM" id="SSF48264">
    <property type="entry name" value="Cytochrome P450"/>
    <property type="match status" value="1"/>
</dbReference>
<feature type="compositionally biased region" description="Low complexity" evidence="8">
    <location>
        <begin position="17"/>
        <end position="26"/>
    </location>
</feature>
<reference evidence="9 10" key="1">
    <citation type="submission" date="2019-09" db="EMBL/GenBank/DDBJ databases">
        <authorList>
            <person name="Liu P."/>
        </authorList>
    </citation>
    <scope>NUCLEOTIDE SEQUENCE [LARGE SCALE GENOMIC DNA]</scope>
    <source>
        <strain evidence="9 10">TRM68085</strain>
    </source>
</reference>
<dbReference type="FunFam" id="1.10.630.10:FF:000018">
    <property type="entry name" value="Cytochrome P450 monooxygenase"/>
    <property type="match status" value="1"/>
</dbReference>
<evidence type="ECO:0000256" key="5">
    <source>
        <dbReference type="ARBA" id="ARBA00023004"/>
    </source>
</evidence>
<protein>
    <submittedName>
        <fullName evidence="9">Cytochrome P450</fullName>
    </submittedName>
</protein>
<dbReference type="PANTHER" id="PTHR46696:SF1">
    <property type="entry name" value="CYTOCHROME P450 YJIB-RELATED"/>
    <property type="match status" value="1"/>
</dbReference>
<dbReference type="InterPro" id="IPR002397">
    <property type="entry name" value="Cyt_P450_B"/>
</dbReference>
<dbReference type="InterPro" id="IPR017972">
    <property type="entry name" value="Cyt_P450_CS"/>
</dbReference>
<comment type="similarity">
    <text evidence="1 7">Belongs to the cytochrome P450 family.</text>
</comment>
<dbReference type="InterPro" id="IPR036396">
    <property type="entry name" value="Cyt_P450_sf"/>
</dbReference>